<organism evidence="12 13">
    <name type="scientific">Nepenthes gracilis</name>
    <name type="common">Slender pitcher plant</name>
    <dbReference type="NCBI Taxonomy" id="150966"/>
    <lineage>
        <taxon>Eukaryota</taxon>
        <taxon>Viridiplantae</taxon>
        <taxon>Streptophyta</taxon>
        <taxon>Embryophyta</taxon>
        <taxon>Tracheophyta</taxon>
        <taxon>Spermatophyta</taxon>
        <taxon>Magnoliopsida</taxon>
        <taxon>eudicotyledons</taxon>
        <taxon>Gunneridae</taxon>
        <taxon>Pentapetalae</taxon>
        <taxon>Caryophyllales</taxon>
        <taxon>Nepenthaceae</taxon>
        <taxon>Nepenthes</taxon>
    </lineage>
</organism>
<dbReference type="Proteomes" id="UP001279734">
    <property type="component" value="Unassembled WGS sequence"/>
</dbReference>
<evidence type="ECO:0000256" key="9">
    <source>
        <dbReference type="ARBA" id="ARBA00054492"/>
    </source>
</evidence>
<dbReference type="PANTHER" id="PTHR10015">
    <property type="entry name" value="HEAT SHOCK TRANSCRIPTION FACTOR"/>
    <property type="match status" value="1"/>
</dbReference>
<protein>
    <recommendedName>
        <fullName evidence="11">HSF-type DNA-binding domain-containing protein</fullName>
    </recommendedName>
</protein>
<dbReference type="GO" id="GO:0006357">
    <property type="term" value="P:regulation of transcription by RNA polymerase II"/>
    <property type="evidence" value="ECO:0007669"/>
    <property type="project" value="TreeGrafter"/>
</dbReference>
<dbReference type="GO" id="GO:0000978">
    <property type="term" value="F:RNA polymerase II cis-regulatory region sequence-specific DNA binding"/>
    <property type="evidence" value="ECO:0007669"/>
    <property type="project" value="TreeGrafter"/>
</dbReference>
<dbReference type="GO" id="GO:0005634">
    <property type="term" value="C:nucleus"/>
    <property type="evidence" value="ECO:0007669"/>
    <property type="project" value="UniProtKB-SubCell"/>
</dbReference>
<dbReference type="InterPro" id="IPR000232">
    <property type="entry name" value="HSF_DNA-bd"/>
</dbReference>
<keyword evidence="7" id="KW-0804">Transcription</keyword>
<dbReference type="GO" id="GO:0034605">
    <property type="term" value="P:cellular response to heat"/>
    <property type="evidence" value="ECO:0007669"/>
    <property type="project" value="TreeGrafter"/>
</dbReference>
<keyword evidence="13" id="KW-1185">Reference proteome</keyword>
<evidence type="ECO:0000256" key="8">
    <source>
        <dbReference type="ARBA" id="ARBA00023242"/>
    </source>
</evidence>
<name>A0AAD3S434_NEPGR</name>
<dbReference type="SUPFAM" id="SSF46785">
    <property type="entry name" value="Winged helix' DNA-binding domain"/>
    <property type="match status" value="1"/>
</dbReference>
<dbReference type="AlphaFoldDB" id="A0AAD3S434"/>
<comment type="subunit">
    <text evidence="2">Homotrimer.</text>
</comment>
<comment type="function">
    <text evidence="9">Transcriptional activator that specifically binds DNA sequence 5'-AGAAnnTTCT-3' known as heat shock promoter elements (HSE).</text>
</comment>
<dbReference type="PROSITE" id="PS00434">
    <property type="entry name" value="HSF_DOMAIN"/>
    <property type="match status" value="1"/>
</dbReference>
<comment type="caution">
    <text evidence="12">The sequence shown here is derived from an EMBL/GenBank/DDBJ whole genome shotgun (WGS) entry which is preliminary data.</text>
</comment>
<evidence type="ECO:0000256" key="4">
    <source>
        <dbReference type="ARBA" id="ARBA00023015"/>
    </source>
</evidence>
<sequence>MAKPPSSPLDTFPQTHSLSSLFDALFPLIVSNPITPAVPWFFFSLSFQFVSVSAMEAVAVKDYIELAVSELDIGGSGCGGGSCGDGDRRALNFEEGKKSIAVLEMTDKPVDGDVIIKEEQELVIGEGGSGVFGVHRLSSGAGGGCGSGSLSWPTTDMAKPVEGLYESGPPPFLIKTFEMVEDPGTDPIVSWSVIGDSFVVWDPHKFSLNILPNYFKHRNLSSFIRQLNTYGFRKVHLERWEFANSGFQRGKKHLLKSIKRRNHGSNNNNAIEQQIERGNEVERLKKEQDMLKMEIWVLRQQQENTDKHVASMEERVRSVEWKQRQMLMLIAKAMKRASFVQQLIPKYREIQVLGTGEISKKRRLVSNKSIEISSLLTGTAHQSTTHHKEELGIMQSEMNSILSSAMDVSSPPFQERKSCLATDISGSDLSSGNDIMWEKLMEDDVIFKDDKEVELLAGNNSRFVHELEDLIMWPFGWGGYATEILGDVGCPAIT</sequence>
<gene>
    <name evidence="12" type="ORF">Nepgr_005929</name>
</gene>
<comment type="subcellular location">
    <subcellularLocation>
        <location evidence="1">Nucleus</location>
    </subcellularLocation>
</comment>
<dbReference type="PRINTS" id="PR00056">
    <property type="entry name" value="HSFDOMAIN"/>
</dbReference>
<evidence type="ECO:0000256" key="5">
    <source>
        <dbReference type="ARBA" id="ARBA00023016"/>
    </source>
</evidence>
<keyword evidence="5" id="KW-0346">Stress response</keyword>
<keyword evidence="3" id="KW-0597">Phosphoprotein</keyword>
<evidence type="ECO:0000313" key="13">
    <source>
        <dbReference type="Proteomes" id="UP001279734"/>
    </source>
</evidence>
<dbReference type="FunFam" id="1.10.10.10:FF:000367">
    <property type="entry name" value="Heat stress transcription factor A-8"/>
    <property type="match status" value="1"/>
</dbReference>
<evidence type="ECO:0000256" key="10">
    <source>
        <dbReference type="ARBA" id="ARBA00061350"/>
    </source>
</evidence>
<feature type="domain" description="HSF-type DNA-binding" evidence="11">
    <location>
        <begin position="211"/>
        <end position="235"/>
    </location>
</feature>
<dbReference type="PANTHER" id="PTHR10015:SF322">
    <property type="entry name" value="HEAT STRESS TRANSCRIPTION FACTOR A-7A"/>
    <property type="match status" value="1"/>
</dbReference>
<evidence type="ECO:0000256" key="6">
    <source>
        <dbReference type="ARBA" id="ARBA00023125"/>
    </source>
</evidence>
<dbReference type="EMBL" id="BSYO01000004">
    <property type="protein sequence ID" value="GMH04090.1"/>
    <property type="molecule type" value="Genomic_DNA"/>
</dbReference>
<evidence type="ECO:0000256" key="1">
    <source>
        <dbReference type="ARBA" id="ARBA00004123"/>
    </source>
</evidence>
<keyword evidence="4" id="KW-0805">Transcription regulation</keyword>
<reference evidence="12" key="1">
    <citation type="submission" date="2023-05" db="EMBL/GenBank/DDBJ databases">
        <title>Nepenthes gracilis genome sequencing.</title>
        <authorList>
            <person name="Fukushima K."/>
        </authorList>
    </citation>
    <scope>NUCLEOTIDE SEQUENCE</scope>
    <source>
        <strain evidence="12">SING2019-196</strain>
    </source>
</reference>
<proteinExistence type="inferred from homology"/>
<accession>A0AAD3S434</accession>
<evidence type="ECO:0000256" key="7">
    <source>
        <dbReference type="ARBA" id="ARBA00023163"/>
    </source>
</evidence>
<evidence type="ECO:0000256" key="2">
    <source>
        <dbReference type="ARBA" id="ARBA00011233"/>
    </source>
</evidence>
<keyword evidence="6" id="KW-0238">DNA-binding</keyword>
<dbReference type="Pfam" id="PF00447">
    <property type="entry name" value="HSF_DNA-bind"/>
    <property type="match status" value="1"/>
</dbReference>
<dbReference type="GO" id="GO:0003700">
    <property type="term" value="F:DNA-binding transcription factor activity"/>
    <property type="evidence" value="ECO:0007669"/>
    <property type="project" value="InterPro"/>
</dbReference>
<dbReference type="Gene3D" id="1.10.10.10">
    <property type="entry name" value="Winged helix-like DNA-binding domain superfamily/Winged helix DNA-binding domain"/>
    <property type="match status" value="1"/>
</dbReference>
<dbReference type="SMART" id="SM00415">
    <property type="entry name" value="HSF"/>
    <property type="match status" value="1"/>
</dbReference>
<comment type="similarity">
    <text evidence="10">Belongs to the HSF family. Class A subfamily.</text>
</comment>
<evidence type="ECO:0000259" key="11">
    <source>
        <dbReference type="PROSITE" id="PS00434"/>
    </source>
</evidence>
<dbReference type="InterPro" id="IPR036388">
    <property type="entry name" value="WH-like_DNA-bd_sf"/>
</dbReference>
<evidence type="ECO:0000313" key="12">
    <source>
        <dbReference type="EMBL" id="GMH04090.1"/>
    </source>
</evidence>
<evidence type="ECO:0000256" key="3">
    <source>
        <dbReference type="ARBA" id="ARBA00022553"/>
    </source>
</evidence>
<keyword evidence="8" id="KW-0539">Nucleus</keyword>
<dbReference type="InterPro" id="IPR036390">
    <property type="entry name" value="WH_DNA-bd_sf"/>
</dbReference>